<dbReference type="InterPro" id="IPR050495">
    <property type="entry name" value="ATG22/LtaA_families"/>
</dbReference>
<dbReference type="PANTHER" id="PTHR23519">
    <property type="entry name" value="AUTOPHAGY-RELATED PROTEIN 22"/>
    <property type="match status" value="1"/>
</dbReference>
<reference evidence="8 9" key="1">
    <citation type="submission" date="2015-09" db="EMBL/GenBank/DDBJ databases">
        <authorList>
            <person name="Jackson K.R."/>
            <person name="Lunt B.L."/>
            <person name="Fisher J.N.B."/>
            <person name="Gardner A.V."/>
            <person name="Bailey M.E."/>
            <person name="Deus L.M."/>
            <person name="Earl A.S."/>
            <person name="Gibby P.D."/>
            <person name="Hartmann K.A."/>
            <person name="Liu J.E."/>
            <person name="Manci A.M."/>
            <person name="Nielsen D.A."/>
            <person name="Solomon M.B."/>
            <person name="Breakwell D.P."/>
            <person name="Burnett S.H."/>
            <person name="Grose J.H."/>
        </authorList>
    </citation>
    <scope>NUCLEOTIDE SEQUENCE [LARGE SCALE GENOMIC DNA]</scope>
    <source>
        <strain evidence="8 9">16</strain>
    </source>
</reference>
<dbReference type="GO" id="GO:0012505">
    <property type="term" value="C:endomembrane system"/>
    <property type="evidence" value="ECO:0007669"/>
    <property type="project" value="UniProtKB-SubCell"/>
</dbReference>
<dbReference type="InterPro" id="IPR020846">
    <property type="entry name" value="MFS_dom"/>
</dbReference>
<evidence type="ECO:0000256" key="6">
    <source>
        <dbReference type="SAM" id="Phobius"/>
    </source>
</evidence>
<evidence type="ECO:0000256" key="1">
    <source>
        <dbReference type="ARBA" id="ARBA00004127"/>
    </source>
</evidence>
<feature type="transmembrane region" description="Helical" evidence="6">
    <location>
        <begin position="40"/>
        <end position="61"/>
    </location>
</feature>
<feature type="transmembrane region" description="Helical" evidence="6">
    <location>
        <begin position="99"/>
        <end position="118"/>
    </location>
</feature>
<feature type="transmembrane region" description="Helical" evidence="6">
    <location>
        <begin position="334"/>
        <end position="361"/>
    </location>
</feature>
<reference evidence="8 9" key="2">
    <citation type="submission" date="2015-10" db="EMBL/GenBank/DDBJ databases">
        <title>Draft Genome Sequence of Prosthecomicrobium hirschii ATCC 27832.</title>
        <authorList>
            <person name="Daniel J."/>
            <person name="Givan S.A."/>
            <person name="Brun Y.V."/>
            <person name="Brown P.J."/>
        </authorList>
    </citation>
    <scope>NUCLEOTIDE SEQUENCE [LARGE SCALE GENOMIC DNA]</scope>
    <source>
        <strain evidence="8 9">16</strain>
    </source>
</reference>
<keyword evidence="5 6" id="KW-0472">Membrane</keyword>
<comment type="subcellular location">
    <subcellularLocation>
        <location evidence="1">Endomembrane system</location>
        <topology evidence="1">Multi-pass membrane protein</topology>
    </subcellularLocation>
</comment>
<feature type="transmembrane region" description="Helical" evidence="6">
    <location>
        <begin position="272"/>
        <end position="294"/>
    </location>
</feature>
<gene>
    <name evidence="8" type="ORF">ABB55_16670</name>
</gene>
<feature type="transmembrane region" description="Helical" evidence="6">
    <location>
        <begin position="67"/>
        <end position="87"/>
    </location>
</feature>
<evidence type="ECO:0000256" key="5">
    <source>
        <dbReference type="ARBA" id="ARBA00023136"/>
    </source>
</evidence>
<keyword evidence="9" id="KW-1185">Reference proteome</keyword>
<evidence type="ECO:0000313" key="9">
    <source>
        <dbReference type="Proteomes" id="UP000048984"/>
    </source>
</evidence>
<dbReference type="InterPro" id="IPR036259">
    <property type="entry name" value="MFS_trans_sf"/>
</dbReference>
<dbReference type="PANTHER" id="PTHR23519:SF1">
    <property type="entry name" value="AUTOPHAGY-RELATED PROTEIN 22"/>
    <property type="match status" value="1"/>
</dbReference>
<dbReference type="Proteomes" id="UP000048984">
    <property type="component" value="Unassembled WGS sequence"/>
</dbReference>
<dbReference type="RefSeq" id="WP_054359809.1">
    <property type="nucleotide sequence ID" value="NZ_LJYW01000001.1"/>
</dbReference>
<evidence type="ECO:0000256" key="2">
    <source>
        <dbReference type="ARBA" id="ARBA00022448"/>
    </source>
</evidence>
<feature type="transmembrane region" description="Helical" evidence="6">
    <location>
        <begin position="124"/>
        <end position="145"/>
    </location>
</feature>
<organism evidence="8 9">
    <name type="scientific">Prosthecodimorpha hirschii</name>
    <dbReference type="NCBI Taxonomy" id="665126"/>
    <lineage>
        <taxon>Bacteria</taxon>
        <taxon>Pseudomonadati</taxon>
        <taxon>Pseudomonadota</taxon>
        <taxon>Alphaproteobacteria</taxon>
        <taxon>Hyphomicrobiales</taxon>
        <taxon>Ancalomicrobiaceae</taxon>
        <taxon>Prosthecodimorpha</taxon>
    </lineage>
</organism>
<feature type="transmembrane region" description="Helical" evidence="6">
    <location>
        <begin position="300"/>
        <end position="322"/>
    </location>
</feature>
<name>A0A0P6W5E5_9HYPH</name>
<dbReference type="SUPFAM" id="SSF103473">
    <property type="entry name" value="MFS general substrate transporter"/>
    <property type="match status" value="1"/>
</dbReference>
<dbReference type="InterPro" id="IPR024671">
    <property type="entry name" value="Atg22-like"/>
</dbReference>
<dbReference type="Pfam" id="PF11700">
    <property type="entry name" value="ATG22"/>
    <property type="match status" value="1"/>
</dbReference>
<comment type="caution">
    <text evidence="8">The sequence shown here is derived from an EMBL/GenBank/DDBJ whole genome shotgun (WGS) entry which is preliminary data.</text>
</comment>
<feature type="transmembrane region" description="Helical" evidence="6">
    <location>
        <begin position="165"/>
        <end position="187"/>
    </location>
</feature>
<dbReference type="STRING" id="665126.ABB55_16670"/>
<feature type="domain" description="Major facilitator superfamily (MFS) profile" evidence="7">
    <location>
        <begin position="31"/>
        <end position="471"/>
    </location>
</feature>
<feature type="transmembrane region" description="Helical" evidence="6">
    <location>
        <begin position="416"/>
        <end position="437"/>
    </location>
</feature>
<dbReference type="AlphaFoldDB" id="A0A0P6W5E5"/>
<evidence type="ECO:0000259" key="7">
    <source>
        <dbReference type="PROSITE" id="PS50850"/>
    </source>
</evidence>
<accession>A0A0P6W5E5</accession>
<proteinExistence type="predicted"/>
<keyword evidence="4 6" id="KW-1133">Transmembrane helix</keyword>
<dbReference type="EMBL" id="LJYW01000001">
    <property type="protein sequence ID" value="KPL53645.1"/>
    <property type="molecule type" value="Genomic_DNA"/>
</dbReference>
<keyword evidence="2" id="KW-0813">Transport</keyword>
<dbReference type="GO" id="GO:0022857">
    <property type="term" value="F:transmembrane transporter activity"/>
    <property type="evidence" value="ECO:0007669"/>
    <property type="project" value="InterPro"/>
</dbReference>
<evidence type="ECO:0000256" key="3">
    <source>
        <dbReference type="ARBA" id="ARBA00022692"/>
    </source>
</evidence>
<feature type="transmembrane region" description="Helical" evidence="6">
    <location>
        <begin position="449"/>
        <end position="468"/>
    </location>
</feature>
<keyword evidence="3 6" id="KW-0812">Transmembrane</keyword>
<evidence type="ECO:0000256" key="4">
    <source>
        <dbReference type="ARBA" id="ARBA00022989"/>
    </source>
</evidence>
<feature type="transmembrane region" description="Helical" evidence="6">
    <location>
        <begin position="381"/>
        <end position="404"/>
    </location>
</feature>
<dbReference type="PROSITE" id="PS50850">
    <property type="entry name" value="MFS"/>
    <property type="match status" value="1"/>
</dbReference>
<evidence type="ECO:0000313" key="8">
    <source>
        <dbReference type="EMBL" id="KPL53645.1"/>
    </source>
</evidence>
<sequence>MTQPAPTAAAQADGHRAASRHAGPAGIAGWVLFDWSMQPFFTLVTTFVFGPFFAARVAASAADGQALWGYATAAAGLVIALMSPVLGAVADASGRRKPWVMAFGLLMAVGSTALWWAIPGTPGAVAIGLLGFAIGTIGAEFATVFNNAMMPGLVPKERLGRLSGLGWACGYVGGLISLVLTLGFLSASPETGRTLLGFGPLFGLDPATGAGDRATGPLSAVWFFVFVLPMLMFTPDRPATGLGLRAAIRHGLAELRVTLAALRRDERNLMRFLIANMIYTDGLAALFAFGGIYAAGVFGWTTIEIGIFGILLTITGTIGAWLGGRLDDRLGSKAVVAGALTVLIAATILIVSIDGGHILFVLPAAGPVPGDGLFASTPERLYVALGCVIGLVSGPMQAGSRTLLAHLAPAERIGQFYGLFALSGKVTSFAGPLAVAFVTDISESQRAGASVLLAFFAVGLWLLAGTAARRA</sequence>
<dbReference type="Gene3D" id="1.20.1250.20">
    <property type="entry name" value="MFS general substrate transporter like domains"/>
    <property type="match status" value="1"/>
</dbReference>
<protein>
    <submittedName>
        <fullName evidence="8">MFS transporter</fullName>
    </submittedName>
</protein>